<dbReference type="InterPro" id="IPR001940">
    <property type="entry name" value="Peptidase_S1C"/>
</dbReference>
<feature type="domain" description="PDZ" evidence="5">
    <location>
        <begin position="436"/>
        <end position="488"/>
    </location>
</feature>
<dbReference type="InterPro" id="IPR001478">
    <property type="entry name" value="PDZ"/>
</dbReference>
<dbReference type="Pfam" id="PF13365">
    <property type="entry name" value="Trypsin_2"/>
    <property type="match status" value="1"/>
</dbReference>
<protein>
    <recommendedName>
        <fullName evidence="5">PDZ domain-containing protein</fullName>
    </recommendedName>
</protein>
<dbReference type="InterPro" id="IPR009003">
    <property type="entry name" value="Peptidase_S1_PA"/>
</dbReference>
<evidence type="ECO:0000313" key="6">
    <source>
        <dbReference type="EMBL" id="OAB86505.1"/>
    </source>
</evidence>
<proteinExistence type="predicted"/>
<dbReference type="PRINTS" id="PR00834">
    <property type="entry name" value="PROTEASES2C"/>
</dbReference>
<name>A0A176QA03_9MICO</name>
<dbReference type="Gene3D" id="2.40.10.120">
    <property type="match status" value="1"/>
</dbReference>
<dbReference type="AlphaFoldDB" id="A0A176QA03"/>
<dbReference type="InterPro" id="IPR036034">
    <property type="entry name" value="PDZ_sf"/>
</dbReference>
<organism evidence="6 7">
    <name type="scientific">Janibacter melonis</name>
    <dbReference type="NCBI Taxonomy" id="262209"/>
    <lineage>
        <taxon>Bacteria</taxon>
        <taxon>Bacillati</taxon>
        <taxon>Actinomycetota</taxon>
        <taxon>Actinomycetes</taxon>
        <taxon>Micrococcales</taxon>
        <taxon>Intrasporangiaceae</taxon>
        <taxon>Janibacter</taxon>
    </lineage>
</organism>
<evidence type="ECO:0000259" key="5">
    <source>
        <dbReference type="PROSITE" id="PS50106"/>
    </source>
</evidence>
<reference evidence="6 7" key="1">
    <citation type="submission" date="2016-01" db="EMBL/GenBank/DDBJ databases">
        <title>Janibacter melonis strain CD11_4 genome sequencing and assembly.</title>
        <authorList>
            <person name="Nair G.R."/>
            <person name="Kaur G."/>
            <person name="Chander A.M."/>
            <person name="Mayilraj S."/>
        </authorList>
    </citation>
    <scope>NUCLEOTIDE SEQUENCE [LARGE SCALE GENOMIC DNA]</scope>
    <source>
        <strain evidence="6 7">CD11-4</strain>
    </source>
</reference>
<keyword evidence="7" id="KW-1185">Reference proteome</keyword>
<sequence>MTQSSDHPETPERADGTQPLPAAEGTQALPSQQHELPAEQHESLAQPAQEASSPAGDNPFAPGWSGVQAGDPSAYDPYAPQQDPHVGPQHDPYQPAQPQHDPYAATSGYGYGQPQQQGYPAWTAGAPQPGPAPVAATPRRERRKVSFLGAATAVAATALLAGTAGGAIGGLAADQQAGTGVVTLDGPPVERPEGSVAAIAGRAVPSVLTIRVGSSGRGGTGSGWVYDGKGHVVTNNHVVSAAGDDGTIVVELADGTRRDAELVGRDVSYDLAVLEVDPEGLKPLPVGNSDDVVVGDEVVAVGSPLGLDSTVTAGIVSALERPVAAGEQGDQSYISAIQTDAAINPGNSGGPLLNARGEVVGVNSAIAQIPGGARDSASGSIGVGFSIPSTQVRRTVDQLISTGEAVHPVIGVHLDTQYSGEGARVLPDAVQGTEPVVPDGPADKAGVEAGDVITKIDGRRVSDNDQLVVRIRAKAVGDTVQLTVQRDGRERQLTMTLEAAEED</sequence>
<comment type="caution">
    <text evidence="6">The sequence shown here is derived from an EMBL/GenBank/DDBJ whole genome shotgun (WGS) entry which is preliminary data.</text>
</comment>
<accession>A0A176QA03</accession>
<gene>
    <name evidence="6" type="ORF">AWH69_14350</name>
</gene>
<dbReference type="SUPFAM" id="SSF50156">
    <property type="entry name" value="PDZ domain-like"/>
    <property type="match status" value="1"/>
</dbReference>
<dbReference type="STRING" id="262209.AWH69_14350"/>
<keyword evidence="4" id="KW-0812">Transmembrane</keyword>
<dbReference type="SUPFAM" id="SSF50494">
    <property type="entry name" value="Trypsin-like serine proteases"/>
    <property type="match status" value="1"/>
</dbReference>
<evidence type="ECO:0000256" key="2">
    <source>
        <dbReference type="ARBA" id="ARBA00022801"/>
    </source>
</evidence>
<keyword evidence="4" id="KW-1133">Transmembrane helix</keyword>
<dbReference type="EMBL" id="LQZG01000004">
    <property type="protein sequence ID" value="OAB86505.1"/>
    <property type="molecule type" value="Genomic_DNA"/>
</dbReference>
<keyword evidence="1" id="KW-0645">Protease</keyword>
<feature type="region of interest" description="Disordered" evidence="3">
    <location>
        <begin position="1"/>
        <end position="139"/>
    </location>
</feature>
<dbReference type="GO" id="GO:0004252">
    <property type="term" value="F:serine-type endopeptidase activity"/>
    <property type="evidence" value="ECO:0007669"/>
    <property type="project" value="InterPro"/>
</dbReference>
<keyword evidence="4" id="KW-0472">Membrane</keyword>
<dbReference type="Pfam" id="PF13180">
    <property type="entry name" value="PDZ_2"/>
    <property type="match status" value="1"/>
</dbReference>
<dbReference type="GO" id="GO:0006508">
    <property type="term" value="P:proteolysis"/>
    <property type="evidence" value="ECO:0007669"/>
    <property type="project" value="UniProtKB-KW"/>
</dbReference>
<dbReference type="PROSITE" id="PS50106">
    <property type="entry name" value="PDZ"/>
    <property type="match status" value="1"/>
</dbReference>
<feature type="transmembrane region" description="Helical" evidence="4">
    <location>
        <begin position="147"/>
        <end position="173"/>
    </location>
</feature>
<feature type="compositionally biased region" description="Low complexity" evidence="3">
    <location>
        <begin position="112"/>
        <end position="137"/>
    </location>
</feature>
<evidence type="ECO:0000256" key="3">
    <source>
        <dbReference type="SAM" id="MobiDB-lite"/>
    </source>
</evidence>
<evidence type="ECO:0000256" key="4">
    <source>
        <dbReference type="SAM" id="Phobius"/>
    </source>
</evidence>
<dbReference type="Gene3D" id="2.30.42.10">
    <property type="match status" value="1"/>
</dbReference>
<dbReference type="Proteomes" id="UP000076976">
    <property type="component" value="Unassembled WGS sequence"/>
</dbReference>
<dbReference type="PANTHER" id="PTHR43343:SF3">
    <property type="entry name" value="PROTEASE DO-LIKE 8, CHLOROPLASTIC"/>
    <property type="match status" value="1"/>
</dbReference>
<dbReference type="InterPro" id="IPR051201">
    <property type="entry name" value="Chloro_Bact_Ser_Proteases"/>
</dbReference>
<dbReference type="SMART" id="SM00228">
    <property type="entry name" value="PDZ"/>
    <property type="match status" value="1"/>
</dbReference>
<dbReference type="RefSeq" id="WP_068277383.1">
    <property type="nucleotide sequence ID" value="NZ_LQZG01000004.1"/>
</dbReference>
<dbReference type="PANTHER" id="PTHR43343">
    <property type="entry name" value="PEPTIDASE S12"/>
    <property type="match status" value="1"/>
</dbReference>
<keyword evidence="2" id="KW-0378">Hydrolase</keyword>
<evidence type="ECO:0000256" key="1">
    <source>
        <dbReference type="ARBA" id="ARBA00022670"/>
    </source>
</evidence>
<evidence type="ECO:0000313" key="7">
    <source>
        <dbReference type="Proteomes" id="UP000076976"/>
    </source>
</evidence>
<feature type="compositionally biased region" description="Basic and acidic residues" evidence="3">
    <location>
        <begin position="1"/>
        <end position="15"/>
    </location>
</feature>